<accession>A0A5M8P0R6</accession>
<name>A0A5M8P0R6_9BACT</name>
<protein>
    <recommendedName>
        <fullName evidence="3">Substrate import-associated zinc metallohydrolase lipoprotein</fullName>
    </recommendedName>
</protein>
<dbReference type="EMBL" id="SNRX01000011">
    <property type="protein sequence ID" value="KAA6301972.1"/>
    <property type="molecule type" value="Genomic_DNA"/>
</dbReference>
<reference evidence="1 2" key="1">
    <citation type="submission" date="2019-03" db="EMBL/GenBank/DDBJ databases">
        <title>Single cell metagenomics reveals metabolic interactions within the superorganism composed of flagellate Streblomastix strix and complex community of Bacteroidetes bacteria on its surface.</title>
        <authorList>
            <person name="Treitli S.C."/>
            <person name="Kolisko M."/>
            <person name="Husnik F."/>
            <person name="Keeling P."/>
            <person name="Hampl V."/>
        </authorList>
    </citation>
    <scope>NUCLEOTIDE SEQUENCE [LARGE SCALE GENOMIC DNA]</scope>
    <source>
        <strain evidence="1">St1</strain>
    </source>
</reference>
<evidence type="ECO:0000313" key="1">
    <source>
        <dbReference type="EMBL" id="KAA6301972.1"/>
    </source>
</evidence>
<proteinExistence type="predicted"/>
<sequence>MNKTAFWLMLTGAVALSSCNSDPIDKDNSIFDTTPPNRTEFDNWLLENYVKPYNIEFKYKFEDIESDYNYHLTPAKVEKSIILAQVVKKVWLESYDEVAGPQFTKSYAPRLIYLVGSGAYNGEGSVVLGTAEGGLKVTLYLVNNLQTDPIVPEDLNFYYFHTMHHEFGHILHQTIAYDPAFKLISNGKYVSGDWIYEARKGDSEAQKQGFISAYAMNQADDDFVETYSFYVTYSKEWWRKMLVTAGAEEEKKDGNLTGELILKDGALTISNKLESIRTYFQNVWNIDIDEMRDVILRRSDEAIKEKFLTFK</sequence>
<dbReference type="Pfam" id="PF15890">
    <property type="entry name" value="Peptidase_Mx1"/>
    <property type="match status" value="1"/>
</dbReference>
<comment type="caution">
    <text evidence="1">The sequence shown here is derived from an EMBL/GenBank/DDBJ whole genome shotgun (WGS) entry which is preliminary data.</text>
</comment>
<gene>
    <name evidence="1" type="ORF">EZS26_001788</name>
</gene>
<evidence type="ECO:0008006" key="3">
    <source>
        <dbReference type="Google" id="ProtNLM"/>
    </source>
</evidence>
<dbReference type="AlphaFoldDB" id="A0A5M8P0R6"/>
<dbReference type="Gene3D" id="3.40.390.70">
    <property type="match status" value="1"/>
</dbReference>
<dbReference type="PROSITE" id="PS51257">
    <property type="entry name" value="PROKAR_LIPOPROTEIN"/>
    <property type="match status" value="1"/>
</dbReference>
<dbReference type="InterPro" id="IPR030890">
    <property type="entry name" value="LP_HExxH_w_TonB"/>
</dbReference>
<dbReference type="NCBIfam" id="TIGR04549">
    <property type="entry name" value="LP_HExxH_w_tonB"/>
    <property type="match status" value="1"/>
</dbReference>
<organism evidence="1 2">
    <name type="scientific">Candidatus Ordinivivax streblomastigis</name>
    <dbReference type="NCBI Taxonomy" id="2540710"/>
    <lineage>
        <taxon>Bacteria</taxon>
        <taxon>Pseudomonadati</taxon>
        <taxon>Bacteroidota</taxon>
        <taxon>Bacteroidia</taxon>
        <taxon>Bacteroidales</taxon>
        <taxon>Candidatus Ordinivivax</taxon>
    </lineage>
</organism>
<dbReference type="SUPFAM" id="SSF55486">
    <property type="entry name" value="Metalloproteases ('zincins'), catalytic domain"/>
    <property type="match status" value="1"/>
</dbReference>
<evidence type="ECO:0000313" key="2">
    <source>
        <dbReference type="Proteomes" id="UP000324575"/>
    </source>
</evidence>
<dbReference type="Proteomes" id="UP000324575">
    <property type="component" value="Unassembled WGS sequence"/>
</dbReference>